<name>A0A9P8PY77_WICPI</name>
<dbReference type="Proteomes" id="UP000774326">
    <property type="component" value="Unassembled WGS sequence"/>
</dbReference>
<organism evidence="1 2">
    <name type="scientific">Wickerhamomyces pijperi</name>
    <name type="common">Yeast</name>
    <name type="synonym">Pichia pijperi</name>
    <dbReference type="NCBI Taxonomy" id="599730"/>
    <lineage>
        <taxon>Eukaryota</taxon>
        <taxon>Fungi</taxon>
        <taxon>Dikarya</taxon>
        <taxon>Ascomycota</taxon>
        <taxon>Saccharomycotina</taxon>
        <taxon>Saccharomycetes</taxon>
        <taxon>Phaffomycetales</taxon>
        <taxon>Wickerhamomycetaceae</taxon>
        <taxon>Wickerhamomyces</taxon>
    </lineage>
</organism>
<sequence length="91" mass="10604">MWESLGVFKSFLHSQHHLLKGFFGDLVVESNSTTHQLDTVFFTKLDDNIVLHEVTFQIKEDEVGIDWRLQNDTVFDTEVTQLSGLFVRTFQ</sequence>
<dbReference type="AlphaFoldDB" id="A0A9P8PY77"/>
<comment type="caution">
    <text evidence="1">The sequence shown here is derived from an EMBL/GenBank/DDBJ whole genome shotgun (WGS) entry which is preliminary data.</text>
</comment>
<proteinExistence type="predicted"/>
<gene>
    <name evidence="1" type="ORF">WICPIJ_008258</name>
</gene>
<evidence type="ECO:0000313" key="2">
    <source>
        <dbReference type="Proteomes" id="UP000774326"/>
    </source>
</evidence>
<keyword evidence="2" id="KW-1185">Reference proteome</keyword>
<reference evidence="1" key="2">
    <citation type="submission" date="2021-01" db="EMBL/GenBank/DDBJ databases">
        <authorList>
            <person name="Schikora-Tamarit M.A."/>
        </authorList>
    </citation>
    <scope>NUCLEOTIDE SEQUENCE</scope>
    <source>
        <strain evidence="1">CBS2887</strain>
    </source>
</reference>
<dbReference type="EMBL" id="JAEUBG010004721">
    <property type="protein sequence ID" value="KAH3680516.1"/>
    <property type="molecule type" value="Genomic_DNA"/>
</dbReference>
<reference evidence="1" key="1">
    <citation type="journal article" date="2021" name="Open Biol.">
        <title>Shared evolutionary footprints suggest mitochondrial oxidative damage underlies multiple complex I losses in fungi.</title>
        <authorList>
            <person name="Schikora-Tamarit M.A."/>
            <person name="Marcet-Houben M."/>
            <person name="Nosek J."/>
            <person name="Gabaldon T."/>
        </authorList>
    </citation>
    <scope>NUCLEOTIDE SEQUENCE</scope>
    <source>
        <strain evidence="1">CBS2887</strain>
    </source>
</reference>
<protein>
    <submittedName>
        <fullName evidence="1">Uncharacterized protein</fullName>
    </submittedName>
</protein>
<accession>A0A9P8PY77</accession>
<evidence type="ECO:0000313" key="1">
    <source>
        <dbReference type="EMBL" id="KAH3680516.1"/>
    </source>
</evidence>